<dbReference type="RefSeq" id="WP_061495030.1">
    <property type="nucleotide sequence ID" value="NZ_CP010951.1"/>
</dbReference>
<gene>
    <name evidence="9" type="ORF">UC35_00465</name>
</gene>
<feature type="transmembrane region" description="Helical" evidence="8">
    <location>
        <begin position="387"/>
        <end position="410"/>
    </location>
</feature>
<dbReference type="Proteomes" id="UP000070433">
    <property type="component" value="Chromosome"/>
</dbReference>
<evidence type="ECO:0000256" key="2">
    <source>
        <dbReference type="ARBA" id="ARBA00022448"/>
    </source>
</evidence>
<dbReference type="PANTHER" id="PTHR32063:SF28">
    <property type="entry name" value="BLR2861 PROTEIN"/>
    <property type="match status" value="1"/>
</dbReference>
<evidence type="ECO:0000313" key="9">
    <source>
        <dbReference type="EMBL" id="AMO21618.1"/>
    </source>
</evidence>
<keyword evidence="2" id="KW-0813">Transport</keyword>
<dbReference type="Gene3D" id="3.30.70.1320">
    <property type="entry name" value="Multidrug efflux transporter AcrB pore domain like"/>
    <property type="match status" value="1"/>
</dbReference>
<feature type="transmembrane region" description="Helical" evidence="8">
    <location>
        <begin position="914"/>
        <end position="938"/>
    </location>
</feature>
<dbReference type="GO" id="GO:0042910">
    <property type="term" value="F:xenobiotic transmembrane transporter activity"/>
    <property type="evidence" value="ECO:0007669"/>
    <property type="project" value="TreeGrafter"/>
</dbReference>
<keyword evidence="10" id="KW-1185">Reference proteome</keyword>
<dbReference type="GO" id="GO:0005886">
    <property type="term" value="C:plasma membrane"/>
    <property type="evidence" value="ECO:0007669"/>
    <property type="project" value="UniProtKB-SubCell"/>
</dbReference>
<evidence type="ECO:0000256" key="4">
    <source>
        <dbReference type="ARBA" id="ARBA00022519"/>
    </source>
</evidence>
<accession>A0A127JNQ0</accession>
<proteinExistence type="predicted"/>
<sequence length="1041" mass="113983">MQLPEISIRRPVFATVLSLLVVLVGLVSFNRLSVREYPKIDEPVVTVSVRYPGASAEVIESQVTKPLEDSIAGIDAVDVITSISRAEQSQISVRFRLEKDADAAAAEVRDRTSRVRNRLPQSIDEPVIAKVEADAFPVIWLAFTSDTLSPLQINDLVTRIVKSRLQTVTGVADVRIYGERKYAMRVWLDPDKLAGFRLTTQDVEEAIARSNLELPAGRIESQQREFSVTSQTDLVQPAQFREIVIKSVNGFPVKVRDVARVEEGAADERSAVRLNGRRAISAGVIRQATANPLTLSEGVRDMIPKLKADLPPDVNIEIANDNSLFIDRSVKNVYHTITEAIVLVALVIFVFLRTVRASIIPIVTIPVSLVGTFALMALFGFTINTLTLLALVLAIGLVVDDAIVMLENIFRHIEEGMKPFAAAIKGAREIGFAVITMTFTLVAVYAPLAFTPGRTGRLFVEFALALAGAVLVSGFVALTLTPMMCSQLLRHNPNPTWFDSHMERWLTALSNGYARALRWVLLARRGGTGPAGRLLQARWIVIGVMLASALAIASIWPTMKQELSPLEDRGTILATVNAPDGSTLDYTDRYAQALEKLGQEYPEFDRIFGNVGNPTVSQASVVYRTVDWENRKRTTLELAREMGPKFNVLPGVNAFPITPPSLGQGFRERPLNFVIQTSDSYENLNRVVREFLDEMAKNPGIVSPDVDLRLNKPELRIEVDREKAADMGVSVQVVAKALETMLGGRQVTRYKRDAEQYDVIVQTEPRGRTTPENIDSINVRGRNDTMVPLSALVKVRESVSPRELNHFGQRRSVSITANLAPDYSLGQALQYMDQTASKVLKPGYTTDLNGTSREFKASQGALAIVFVLALLFIFLVLAAQFESFVDPLVIMLSVPLSMIGALLALKLSGGSLNVYSQIGLITLVGLITKHGILIVEFANQLREQGMEIVDAVVKAASQRLRPILMTTGAMVLGAVPLATATGAGAESRIQIGWVIVGGMSLGTLLTIFVVPTMYLLFARSKVPGANHAAAEEQIHPDLVAK</sequence>
<evidence type="ECO:0000256" key="8">
    <source>
        <dbReference type="SAM" id="Phobius"/>
    </source>
</evidence>
<evidence type="ECO:0000256" key="3">
    <source>
        <dbReference type="ARBA" id="ARBA00022475"/>
    </source>
</evidence>
<feature type="transmembrane region" description="Helical" evidence="8">
    <location>
        <begin position="963"/>
        <end position="985"/>
    </location>
</feature>
<dbReference type="OrthoDB" id="9757904at2"/>
<evidence type="ECO:0000256" key="1">
    <source>
        <dbReference type="ARBA" id="ARBA00004429"/>
    </source>
</evidence>
<keyword evidence="3" id="KW-1003">Cell membrane</keyword>
<dbReference type="SUPFAM" id="SSF82866">
    <property type="entry name" value="Multidrug efflux transporter AcrB transmembrane domain"/>
    <property type="match status" value="2"/>
</dbReference>
<comment type="subcellular location">
    <subcellularLocation>
        <location evidence="1">Cell inner membrane</location>
        <topology evidence="1">Multi-pass membrane protein</topology>
    </subcellularLocation>
</comment>
<reference evidence="9 10" key="1">
    <citation type="journal article" date="2014" name="Int. J. Syst. Evol. Microbiol.">
        <title>Ramlibacter solisilvae sp. nov., isolated from forest soil, and emended description of the genus Ramlibacter.</title>
        <authorList>
            <person name="Lee H.J."/>
            <person name="Lee S.H."/>
            <person name="Lee S.S."/>
            <person name="Lee J.S."/>
            <person name="Kim Y."/>
            <person name="Kim S.C."/>
            <person name="Jeon C.O."/>
        </authorList>
    </citation>
    <scope>NUCLEOTIDE SEQUENCE [LARGE SCALE GENOMIC DNA]</scope>
    <source>
        <strain evidence="9 10">5-10</strain>
    </source>
</reference>
<dbReference type="Gene3D" id="3.30.2090.10">
    <property type="entry name" value="Multidrug efflux transporter AcrB TolC docking domain, DN and DC subdomains"/>
    <property type="match status" value="2"/>
</dbReference>
<dbReference type="PATRIC" id="fig|94132.3.peg.93"/>
<dbReference type="FunFam" id="1.20.1640.10:FF:000001">
    <property type="entry name" value="Efflux pump membrane transporter"/>
    <property type="match status" value="1"/>
</dbReference>
<keyword evidence="5 8" id="KW-0812">Transmembrane</keyword>
<keyword evidence="4" id="KW-0997">Cell inner membrane</keyword>
<feature type="transmembrane region" description="Helical" evidence="8">
    <location>
        <begin position="333"/>
        <end position="352"/>
    </location>
</feature>
<dbReference type="Gene3D" id="3.30.70.1430">
    <property type="entry name" value="Multidrug efflux transporter AcrB pore domain"/>
    <property type="match status" value="2"/>
</dbReference>
<dbReference type="AlphaFoldDB" id="A0A127JNQ0"/>
<feature type="transmembrane region" description="Helical" evidence="8">
    <location>
        <begin position="359"/>
        <end position="381"/>
    </location>
</feature>
<dbReference type="InterPro" id="IPR027463">
    <property type="entry name" value="AcrB_DN_DC_subdom"/>
</dbReference>
<evidence type="ECO:0000256" key="7">
    <source>
        <dbReference type="ARBA" id="ARBA00023136"/>
    </source>
</evidence>
<dbReference type="Gene3D" id="1.20.1640.10">
    <property type="entry name" value="Multidrug efflux transporter AcrB transmembrane domain"/>
    <property type="match status" value="2"/>
</dbReference>
<dbReference type="Gene3D" id="3.30.70.1440">
    <property type="entry name" value="Multidrug efflux transporter AcrB pore domain"/>
    <property type="match status" value="1"/>
</dbReference>
<evidence type="ECO:0000313" key="10">
    <source>
        <dbReference type="Proteomes" id="UP000070433"/>
    </source>
</evidence>
<feature type="transmembrane region" description="Helical" evidence="8">
    <location>
        <begin position="991"/>
        <end position="1017"/>
    </location>
</feature>
<feature type="transmembrane region" description="Helical" evidence="8">
    <location>
        <begin position="12"/>
        <end position="29"/>
    </location>
</feature>
<dbReference type="PRINTS" id="PR00702">
    <property type="entry name" value="ACRIFLAVINRP"/>
</dbReference>
<organism evidence="9 10">
    <name type="scientific">Ramlibacter tataouinensis</name>
    <dbReference type="NCBI Taxonomy" id="94132"/>
    <lineage>
        <taxon>Bacteria</taxon>
        <taxon>Pseudomonadati</taxon>
        <taxon>Pseudomonadota</taxon>
        <taxon>Betaproteobacteria</taxon>
        <taxon>Burkholderiales</taxon>
        <taxon>Comamonadaceae</taxon>
        <taxon>Ramlibacter</taxon>
    </lineage>
</organism>
<dbReference type="Pfam" id="PF00873">
    <property type="entry name" value="ACR_tran"/>
    <property type="match status" value="1"/>
</dbReference>
<feature type="transmembrane region" description="Helical" evidence="8">
    <location>
        <begin position="888"/>
        <end position="908"/>
    </location>
</feature>
<keyword evidence="7 8" id="KW-0472">Membrane</keyword>
<dbReference type="InterPro" id="IPR001036">
    <property type="entry name" value="Acrflvin-R"/>
</dbReference>
<feature type="transmembrane region" description="Helical" evidence="8">
    <location>
        <begin position="462"/>
        <end position="481"/>
    </location>
</feature>
<dbReference type="PANTHER" id="PTHR32063">
    <property type="match status" value="1"/>
</dbReference>
<evidence type="ECO:0000256" key="5">
    <source>
        <dbReference type="ARBA" id="ARBA00022692"/>
    </source>
</evidence>
<name>A0A127JNQ0_9BURK</name>
<feature type="transmembrane region" description="Helical" evidence="8">
    <location>
        <begin position="539"/>
        <end position="559"/>
    </location>
</feature>
<dbReference type="SUPFAM" id="SSF82693">
    <property type="entry name" value="Multidrug efflux transporter AcrB pore domain, PN1, PN2, PC1 and PC2 subdomains"/>
    <property type="match status" value="3"/>
</dbReference>
<protein>
    <submittedName>
        <fullName evidence="9">Multidrug transporter AcrB</fullName>
    </submittedName>
</protein>
<evidence type="ECO:0000256" key="6">
    <source>
        <dbReference type="ARBA" id="ARBA00022989"/>
    </source>
</evidence>
<feature type="transmembrane region" description="Helical" evidence="8">
    <location>
        <begin position="861"/>
        <end position="881"/>
    </location>
</feature>
<dbReference type="SUPFAM" id="SSF82714">
    <property type="entry name" value="Multidrug efflux transporter AcrB TolC docking domain, DN and DC subdomains"/>
    <property type="match status" value="2"/>
</dbReference>
<keyword evidence="6 8" id="KW-1133">Transmembrane helix</keyword>
<dbReference type="EMBL" id="CP010951">
    <property type="protein sequence ID" value="AMO21618.1"/>
    <property type="molecule type" value="Genomic_DNA"/>
</dbReference>
<feature type="transmembrane region" description="Helical" evidence="8">
    <location>
        <begin position="430"/>
        <end position="450"/>
    </location>
</feature>